<evidence type="ECO:0000313" key="2">
    <source>
        <dbReference type="Proteomes" id="UP000002624"/>
    </source>
</evidence>
<accession>C6HHV3</accession>
<name>C6HHV3_AJECH</name>
<protein>
    <submittedName>
        <fullName evidence="1">Uncharacterized protein</fullName>
    </submittedName>
</protein>
<organism evidence="1 2">
    <name type="scientific">Ajellomyces capsulatus (strain H143)</name>
    <name type="common">Darling's disease fungus</name>
    <name type="synonym">Histoplasma capsulatum</name>
    <dbReference type="NCBI Taxonomy" id="544712"/>
    <lineage>
        <taxon>Eukaryota</taxon>
        <taxon>Fungi</taxon>
        <taxon>Dikarya</taxon>
        <taxon>Ascomycota</taxon>
        <taxon>Pezizomycotina</taxon>
        <taxon>Eurotiomycetes</taxon>
        <taxon>Eurotiomycetidae</taxon>
        <taxon>Onygenales</taxon>
        <taxon>Ajellomycetaceae</taxon>
        <taxon>Histoplasma</taxon>
    </lineage>
</organism>
<dbReference type="HOGENOM" id="CLU_2346184_0_0_1"/>
<evidence type="ECO:0000313" key="1">
    <source>
        <dbReference type="EMBL" id="EER40387.1"/>
    </source>
</evidence>
<dbReference type="EMBL" id="GG692427">
    <property type="protein sequence ID" value="EER40387.1"/>
    <property type="molecule type" value="Genomic_DNA"/>
</dbReference>
<gene>
    <name evidence="1" type="ORF">HCDG_05784</name>
</gene>
<dbReference type="AlphaFoldDB" id="C6HHV3"/>
<proteinExistence type="predicted"/>
<sequence>MPESSRTKGPFPRTFGGPLLLTWYSSDKQLSLNGRRHWKRVFGLFLSYPPTFSKALGFHNDLTLACMVLDLVSRNLLYQEGPPPAEPGIEFACSENG</sequence>
<reference evidence="2" key="1">
    <citation type="submission" date="2009-05" db="EMBL/GenBank/DDBJ databases">
        <title>The genome sequence of Ajellomyces capsulatus strain H143.</title>
        <authorList>
            <person name="Champion M."/>
            <person name="Cuomo C.A."/>
            <person name="Ma L.-J."/>
            <person name="Henn M.R."/>
            <person name="Sil A."/>
            <person name="Goldman B."/>
            <person name="Young S.K."/>
            <person name="Kodira C.D."/>
            <person name="Zeng Q."/>
            <person name="Koehrsen M."/>
            <person name="Alvarado L."/>
            <person name="Berlin A.M."/>
            <person name="Borenstein D."/>
            <person name="Chen Z."/>
            <person name="Engels R."/>
            <person name="Freedman E."/>
            <person name="Gellesch M."/>
            <person name="Goldberg J."/>
            <person name="Griggs A."/>
            <person name="Gujja S."/>
            <person name="Heiman D.I."/>
            <person name="Hepburn T.A."/>
            <person name="Howarth C."/>
            <person name="Jen D."/>
            <person name="Larson L."/>
            <person name="Lewis B."/>
            <person name="Mehta T."/>
            <person name="Park D."/>
            <person name="Pearson M."/>
            <person name="Roberts A."/>
            <person name="Saif S."/>
            <person name="Shea T.D."/>
            <person name="Shenoy N."/>
            <person name="Sisk P."/>
            <person name="Stolte C."/>
            <person name="Sykes S."/>
            <person name="Walk T."/>
            <person name="White J."/>
            <person name="Yandava C."/>
            <person name="Klein B."/>
            <person name="McEwen J.G."/>
            <person name="Puccia R."/>
            <person name="Goldman G.H."/>
            <person name="Felipe M.S."/>
            <person name="Nino-Vega G."/>
            <person name="San-Blas G."/>
            <person name="Taylor J.W."/>
            <person name="Mendoza L."/>
            <person name="Galagan J.E."/>
            <person name="Nusbaum C."/>
            <person name="Birren B.W."/>
        </authorList>
    </citation>
    <scope>NUCLEOTIDE SEQUENCE [LARGE SCALE GENOMIC DNA]</scope>
    <source>
        <strain evidence="2">H143</strain>
    </source>
</reference>
<dbReference type="VEuPathDB" id="FungiDB:HCDG_05784"/>
<dbReference type="Proteomes" id="UP000002624">
    <property type="component" value="Unassembled WGS sequence"/>
</dbReference>